<dbReference type="PANTHER" id="PTHR44575">
    <property type="entry name" value="OS01G0589200 PROTEIN"/>
    <property type="match status" value="1"/>
</dbReference>
<dbReference type="InterPro" id="IPR013216">
    <property type="entry name" value="Methyltransf_11"/>
</dbReference>
<dbReference type="Gene3D" id="3.40.50.150">
    <property type="entry name" value="Vaccinia Virus protein VP39"/>
    <property type="match status" value="1"/>
</dbReference>
<organism evidence="2 3">
    <name type="scientific">Chenopodium quinoa</name>
    <name type="common">Quinoa</name>
    <dbReference type="NCBI Taxonomy" id="63459"/>
    <lineage>
        <taxon>Eukaryota</taxon>
        <taxon>Viridiplantae</taxon>
        <taxon>Streptophyta</taxon>
        <taxon>Embryophyta</taxon>
        <taxon>Tracheophyta</taxon>
        <taxon>Spermatophyta</taxon>
        <taxon>Magnoliopsida</taxon>
        <taxon>eudicotyledons</taxon>
        <taxon>Gunneridae</taxon>
        <taxon>Pentapetalae</taxon>
        <taxon>Caryophyllales</taxon>
        <taxon>Chenopodiaceae</taxon>
        <taxon>Chenopodioideae</taxon>
        <taxon>Atripliceae</taxon>
        <taxon>Chenopodium</taxon>
    </lineage>
</organism>
<dbReference type="RefSeq" id="XP_021772564.1">
    <property type="nucleotide sequence ID" value="XM_021916872.1"/>
</dbReference>
<dbReference type="PANTHER" id="PTHR44575:SF2">
    <property type="entry name" value="OS01G0589200 PROTEIN"/>
    <property type="match status" value="1"/>
</dbReference>
<dbReference type="AlphaFoldDB" id="A0A803KN98"/>
<reference evidence="2" key="1">
    <citation type="journal article" date="2017" name="Nature">
        <title>The genome of Chenopodium quinoa.</title>
        <authorList>
            <person name="Jarvis D.E."/>
            <person name="Ho Y.S."/>
            <person name="Lightfoot D.J."/>
            <person name="Schmoeckel S.M."/>
            <person name="Li B."/>
            <person name="Borm T.J.A."/>
            <person name="Ohyanagi H."/>
            <person name="Mineta K."/>
            <person name="Michell C.T."/>
            <person name="Saber N."/>
            <person name="Kharbatia N.M."/>
            <person name="Rupper R.R."/>
            <person name="Sharp A.R."/>
            <person name="Dally N."/>
            <person name="Boughton B.A."/>
            <person name="Woo Y.H."/>
            <person name="Gao G."/>
            <person name="Schijlen E.G.W.M."/>
            <person name="Guo X."/>
            <person name="Momin A.A."/>
            <person name="Negrao S."/>
            <person name="Al-Babili S."/>
            <person name="Gehring C."/>
            <person name="Roessner U."/>
            <person name="Jung C."/>
            <person name="Murphy K."/>
            <person name="Arold S.T."/>
            <person name="Gojobori T."/>
            <person name="van der Linden C.G."/>
            <person name="van Loo E.N."/>
            <person name="Jellen E.N."/>
            <person name="Maughan P.J."/>
            <person name="Tester M."/>
        </authorList>
    </citation>
    <scope>NUCLEOTIDE SEQUENCE [LARGE SCALE GENOMIC DNA]</scope>
    <source>
        <strain evidence="2">cv. PI 614886</strain>
    </source>
</reference>
<dbReference type="SUPFAM" id="SSF53335">
    <property type="entry name" value="S-adenosyl-L-methionine-dependent methyltransferases"/>
    <property type="match status" value="1"/>
</dbReference>
<dbReference type="EnsemblPlants" id="AUR62000504-RA">
    <property type="protein sequence ID" value="AUR62000504-RA:cds"/>
    <property type="gene ID" value="AUR62000504"/>
</dbReference>
<keyword evidence="3" id="KW-1185">Reference proteome</keyword>
<dbReference type="GeneID" id="110736609"/>
<proteinExistence type="predicted"/>
<reference evidence="2" key="2">
    <citation type="submission" date="2021-03" db="UniProtKB">
        <authorList>
            <consortium name="EnsemblPlants"/>
        </authorList>
    </citation>
    <scope>IDENTIFICATION</scope>
</reference>
<accession>A0A803KN98</accession>
<dbReference type="InterPro" id="IPR029063">
    <property type="entry name" value="SAM-dependent_MTases_sf"/>
</dbReference>
<sequence length="260" mass="29294">MAGLFDKQADLYVEGRPDYPKEWYTLLADRTSHHSLAWDVGTGNGQAAISVAEYYNQVIATDISEPQISRAIHHPRVKYIHTPTSLSNNDLISLIGPEGSVDLITVAQAVHWFDLPNFYSIVNRLLKKPRGIFAVWCYNDVTVSPTFDPIMNRFHKTTLPYWDPKIRYVFDGYKTLPFPFEDVGLGSEGRPMELDIPKTMSFEEFLGMLKSWSAVTTAKEKGVDLLNESVVNDLMTAWGGSQLVKPVVYKAFMIAGKLRG</sequence>
<evidence type="ECO:0000313" key="3">
    <source>
        <dbReference type="Proteomes" id="UP000596660"/>
    </source>
</evidence>
<dbReference type="Gramene" id="AUR62000504-RA">
    <property type="protein sequence ID" value="AUR62000504-RA:cds"/>
    <property type="gene ID" value="AUR62000504"/>
</dbReference>
<gene>
    <name evidence="2" type="primary">LOC110736609</name>
</gene>
<protein>
    <recommendedName>
        <fullName evidence="1">Methyltransferase type 11 domain-containing protein</fullName>
    </recommendedName>
</protein>
<dbReference type="Proteomes" id="UP000596660">
    <property type="component" value="Unplaced"/>
</dbReference>
<name>A0A803KN98_CHEQI</name>
<dbReference type="FunFam" id="3.40.50.150:FF:000262">
    <property type="entry name" value="S-adenosyl-L-methionine-dependent methyltransferases superfamily protein"/>
    <property type="match status" value="1"/>
</dbReference>
<feature type="domain" description="Methyltransferase type 11" evidence="1">
    <location>
        <begin position="39"/>
        <end position="134"/>
    </location>
</feature>
<dbReference type="Pfam" id="PF08241">
    <property type="entry name" value="Methyltransf_11"/>
    <property type="match status" value="1"/>
</dbReference>
<dbReference type="GO" id="GO:0008757">
    <property type="term" value="F:S-adenosylmethionine-dependent methyltransferase activity"/>
    <property type="evidence" value="ECO:0007669"/>
    <property type="project" value="InterPro"/>
</dbReference>
<dbReference type="OrthoDB" id="10027013at2759"/>
<dbReference type="SMR" id="A0A803KN98"/>
<dbReference type="OMA" id="EFDAVQY"/>
<evidence type="ECO:0000259" key="1">
    <source>
        <dbReference type="Pfam" id="PF08241"/>
    </source>
</evidence>
<dbReference type="CDD" id="cd02440">
    <property type="entry name" value="AdoMet_MTases"/>
    <property type="match status" value="1"/>
</dbReference>
<dbReference type="KEGG" id="cqi:110736609"/>
<evidence type="ECO:0000313" key="2">
    <source>
        <dbReference type="EnsemblPlants" id="AUR62000504-RA:cds"/>
    </source>
</evidence>